<feature type="chain" id="PRO_5020865294" description="EF-hand domain-containing protein" evidence="1">
    <location>
        <begin position="21"/>
        <end position="80"/>
    </location>
</feature>
<dbReference type="InterPro" id="IPR002048">
    <property type="entry name" value="EF_hand_dom"/>
</dbReference>
<dbReference type="InterPro" id="IPR018247">
    <property type="entry name" value="EF_Hand_1_Ca_BS"/>
</dbReference>
<evidence type="ECO:0000313" key="3">
    <source>
        <dbReference type="EMBL" id="QBZ84254.1"/>
    </source>
</evidence>
<dbReference type="InterPro" id="IPR011992">
    <property type="entry name" value="EF-hand-dom_pair"/>
</dbReference>
<dbReference type="Proteomes" id="UP000296201">
    <property type="component" value="Chromosome"/>
</dbReference>
<accession>A0A4V1C958</accession>
<dbReference type="RefSeq" id="WP_011371595.1">
    <property type="nucleotide sequence ID" value="NZ_CP032096.1"/>
</dbReference>
<dbReference type="SUPFAM" id="SSF47473">
    <property type="entry name" value="EF-hand"/>
    <property type="match status" value="1"/>
</dbReference>
<feature type="domain" description="EF-hand" evidence="2">
    <location>
        <begin position="48"/>
        <end position="80"/>
    </location>
</feature>
<dbReference type="EMBL" id="CP032096">
    <property type="protein sequence ID" value="QBZ84254.1"/>
    <property type="molecule type" value="Genomic_DNA"/>
</dbReference>
<evidence type="ECO:0000313" key="4">
    <source>
        <dbReference type="Proteomes" id="UP000296201"/>
    </source>
</evidence>
<dbReference type="Gene3D" id="1.10.238.10">
    <property type="entry name" value="EF-hand"/>
    <property type="match status" value="1"/>
</dbReference>
<sequence length="80" mass="8916" precursor="true">MMKKIRLISMFIISLGAAGAAMGESSLDMLWKSLNENKDDVISATEAIHSIKVQEQWSLLDINQDGVLSYKEFALLDLTK</sequence>
<proteinExistence type="predicted"/>
<dbReference type="AlphaFoldDB" id="A0A4V1C958"/>
<evidence type="ECO:0000256" key="1">
    <source>
        <dbReference type="SAM" id="SignalP"/>
    </source>
</evidence>
<evidence type="ECO:0000259" key="2">
    <source>
        <dbReference type="PROSITE" id="PS50222"/>
    </source>
</evidence>
<dbReference type="OrthoDB" id="6121358at2"/>
<name>A0A4V1C958_9GAMM</name>
<feature type="signal peptide" evidence="1">
    <location>
        <begin position="1"/>
        <end position="20"/>
    </location>
</feature>
<gene>
    <name evidence="3" type="ORF">GHNINEIG_02331</name>
</gene>
<reference evidence="3 4" key="1">
    <citation type="submission" date="2018-08" db="EMBL/GenBank/DDBJ databases">
        <title>Horizontal acquisition of hydrogen conversion ability and other habitat adaptations in Hydrogenovibrio crunogenus strains.</title>
        <authorList>
            <person name="Gonnella G."/>
            <person name="Adam N."/>
            <person name="Perner M."/>
        </authorList>
    </citation>
    <scope>NUCLEOTIDE SEQUENCE [LARGE SCALE GENOMIC DNA]</scope>
    <source>
        <strain evidence="3 4">SP-41</strain>
    </source>
</reference>
<keyword evidence="1" id="KW-0732">Signal</keyword>
<protein>
    <recommendedName>
        <fullName evidence="2">EF-hand domain-containing protein</fullName>
    </recommendedName>
</protein>
<keyword evidence="4" id="KW-1185">Reference proteome</keyword>
<dbReference type="PROSITE" id="PS00018">
    <property type="entry name" value="EF_HAND_1"/>
    <property type="match status" value="1"/>
</dbReference>
<organism evidence="3 4">
    <name type="scientific">Hydrogenovibrio crunogenus</name>
    <dbReference type="NCBI Taxonomy" id="39765"/>
    <lineage>
        <taxon>Bacteria</taxon>
        <taxon>Pseudomonadati</taxon>
        <taxon>Pseudomonadota</taxon>
        <taxon>Gammaproteobacteria</taxon>
        <taxon>Thiotrichales</taxon>
        <taxon>Piscirickettsiaceae</taxon>
        <taxon>Hydrogenovibrio</taxon>
    </lineage>
</organism>
<dbReference type="PROSITE" id="PS50222">
    <property type="entry name" value="EF_HAND_2"/>
    <property type="match status" value="1"/>
</dbReference>
<dbReference type="GO" id="GO:0005509">
    <property type="term" value="F:calcium ion binding"/>
    <property type="evidence" value="ECO:0007669"/>
    <property type="project" value="InterPro"/>
</dbReference>